<gene>
    <name evidence="1" type="ORF">JYE49_01280</name>
</gene>
<name>A0AC61MX92_9FIRM</name>
<organism evidence="1 2">
    <name type="scientific">Aristaeella hokkaidonensis</name>
    <dbReference type="NCBI Taxonomy" id="3046382"/>
    <lineage>
        <taxon>Bacteria</taxon>
        <taxon>Bacillati</taxon>
        <taxon>Bacillota</taxon>
        <taxon>Clostridia</taxon>
        <taxon>Eubacteriales</taxon>
        <taxon>Aristaeellaceae</taxon>
        <taxon>Aristaeella</taxon>
    </lineage>
</organism>
<accession>A0AC61MX92</accession>
<keyword evidence="2" id="KW-1185">Reference proteome</keyword>
<proteinExistence type="predicted"/>
<reference evidence="1" key="1">
    <citation type="submission" date="2021-01" db="EMBL/GenBank/DDBJ databases">
        <title>Complete genome sequence of Clostridiales bacterium R-7.</title>
        <authorList>
            <person name="Mahoney-Kurpe S.C."/>
            <person name="Palevich N."/>
            <person name="Koike S."/>
            <person name="Moon C.D."/>
            <person name="Attwood G.T."/>
        </authorList>
    </citation>
    <scope>NUCLEOTIDE SEQUENCE</scope>
    <source>
        <strain evidence="1">R-7</strain>
    </source>
</reference>
<dbReference type="EMBL" id="CP068393">
    <property type="protein sequence ID" value="QUC67371.1"/>
    <property type="molecule type" value="Genomic_DNA"/>
</dbReference>
<evidence type="ECO:0000313" key="2">
    <source>
        <dbReference type="Proteomes" id="UP000682782"/>
    </source>
</evidence>
<dbReference type="Proteomes" id="UP000682782">
    <property type="component" value="Chromosome"/>
</dbReference>
<evidence type="ECO:0000313" key="1">
    <source>
        <dbReference type="EMBL" id="QUC67371.1"/>
    </source>
</evidence>
<protein>
    <submittedName>
        <fullName evidence="1">Leucine-rich repeat domain-containing protein</fullName>
    </submittedName>
</protein>
<sequence>MHMIKRFILCTVLAALCLISTQCFAETKSFSSVKSAIEYVTANQPTELTLEKNKFKPTDLLKIKNAMPENSVFHFTTAWGKVTFSDDVEDLDLKPKDAGVTIDELRAIVQLCPNLKSVDNSNKTNPSNKDMIPLIEEYPDIHFDWKINLGKGHYVSSKATVYSTMNRIGSGKELNSSNLELLKYCPSLKALDIGHNNVTALDFLQYVPDLELLIIADNEVTDITPIGQLKHLKYAELFKNSFSDLSALANCTELLDLNITWCPVTDLSPLDDIQTLERFWANMMRKLPEEQIGRFREKHPNTESYFYPSHAATVDGWRDHPRYKHYIWCFKNHQWIPFDEPLPTKK</sequence>